<dbReference type="Proteomes" id="UP000290288">
    <property type="component" value="Unassembled WGS sequence"/>
</dbReference>
<dbReference type="Pfam" id="PF24883">
    <property type="entry name" value="NPHP3_N"/>
    <property type="match status" value="1"/>
</dbReference>
<evidence type="ECO:0000313" key="5">
    <source>
        <dbReference type="Proteomes" id="UP000290288"/>
    </source>
</evidence>
<feature type="region of interest" description="Disordered" evidence="2">
    <location>
        <begin position="674"/>
        <end position="695"/>
    </location>
</feature>
<dbReference type="PANTHER" id="PTHR10039">
    <property type="entry name" value="AMELOGENIN"/>
    <property type="match status" value="1"/>
</dbReference>
<dbReference type="InterPro" id="IPR027417">
    <property type="entry name" value="P-loop_NTPase"/>
</dbReference>
<dbReference type="OrthoDB" id="5971939at2759"/>
<keyword evidence="1" id="KW-0677">Repeat</keyword>
<name>A0A4Q2D9M2_9AGAR</name>
<gene>
    <name evidence="4" type="ORF">EST38_g10687</name>
</gene>
<organism evidence="4 5">
    <name type="scientific">Candolleomyces aberdarensis</name>
    <dbReference type="NCBI Taxonomy" id="2316362"/>
    <lineage>
        <taxon>Eukaryota</taxon>
        <taxon>Fungi</taxon>
        <taxon>Dikarya</taxon>
        <taxon>Basidiomycota</taxon>
        <taxon>Agaricomycotina</taxon>
        <taxon>Agaricomycetes</taxon>
        <taxon>Agaricomycetidae</taxon>
        <taxon>Agaricales</taxon>
        <taxon>Agaricineae</taxon>
        <taxon>Psathyrellaceae</taxon>
        <taxon>Candolleomyces</taxon>
    </lineage>
</organism>
<keyword evidence="5" id="KW-1185">Reference proteome</keyword>
<dbReference type="STRING" id="2316362.A0A4Q2D9M2"/>
<evidence type="ECO:0000256" key="2">
    <source>
        <dbReference type="SAM" id="MobiDB-lite"/>
    </source>
</evidence>
<dbReference type="SUPFAM" id="SSF52540">
    <property type="entry name" value="P-loop containing nucleoside triphosphate hydrolases"/>
    <property type="match status" value="1"/>
</dbReference>
<evidence type="ECO:0000256" key="1">
    <source>
        <dbReference type="ARBA" id="ARBA00022737"/>
    </source>
</evidence>
<feature type="compositionally biased region" description="Basic residues" evidence="2">
    <location>
        <begin position="1"/>
        <end position="21"/>
    </location>
</feature>
<reference evidence="4 5" key="1">
    <citation type="submission" date="2019-01" db="EMBL/GenBank/DDBJ databases">
        <title>Draft genome sequence of Psathyrella aberdarensis IHI B618.</title>
        <authorList>
            <person name="Buettner E."/>
            <person name="Kellner H."/>
        </authorList>
    </citation>
    <scope>NUCLEOTIDE SEQUENCE [LARGE SCALE GENOMIC DNA]</scope>
    <source>
        <strain evidence="4 5">IHI B618</strain>
    </source>
</reference>
<evidence type="ECO:0000313" key="4">
    <source>
        <dbReference type="EMBL" id="RXW15164.1"/>
    </source>
</evidence>
<comment type="caution">
    <text evidence="4">The sequence shown here is derived from an EMBL/GenBank/DDBJ whole genome shotgun (WGS) entry which is preliminary data.</text>
</comment>
<dbReference type="InterPro" id="IPR056884">
    <property type="entry name" value="NPHP3-like_N"/>
</dbReference>
<feature type="region of interest" description="Disordered" evidence="2">
    <location>
        <begin position="1"/>
        <end position="39"/>
    </location>
</feature>
<dbReference type="AlphaFoldDB" id="A0A4Q2D9M2"/>
<dbReference type="Gene3D" id="3.40.50.300">
    <property type="entry name" value="P-loop containing nucleotide triphosphate hydrolases"/>
    <property type="match status" value="1"/>
</dbReference>
<protein>
    <recommendedName>
        <fullName evidence="3">Nephrocystin 3-like N-terminal domain-containing protein</fullName>
    </recommendedName>
</protein>
<feature type="compositionally biased region" description="Acidic residues" evidence="2">
    <location>
        <begin position="674"/>
        <end position="688"/>
    </location>
</feature>
<dbReference type="EMBL" id="SDEE01000588">
    <property type="protein sequence ID" value="RXW15164.1"/>
    <property type="molecule type" value="Genomic_DNA"/>
</dbReference>
<feature type="domain" description="Nephrocystin 3-like N-terminal" evidence="3">
    <location>
        <begin position="155"/>
        <end position="320"/>
    </location>
</feature>
<accession>A0A4Q2D9M2</accession>
<feature type="compositionally biased region" description="Basic and acidic residues" evidence="2">
    <location>
        <begin position="22"/>
        <end position="36"/>
    </location>
</feature>
<dbReference type="PANTHER" id="PTHR10039:SF17">
    <property type="entry name" value="FUNGAL STAND N-TERMINAL GOODBYE DOMAIN-CONTAINING PROTEIN-RELATED"/>
    <property type="match status" value="1"/>
</dbReference>
<evidence type="ECO:0000259" key="3">
    <source>
        <dbReference type="Pfam" id="PF24883"/>
    </source>
</evidence>
<sequence>MSPKPKKGGTKPTKQKQRRRDKQAIAHDLPTAERSSDNVSTSMLMEEAKALTVTQAKVLVSAAEALTPSFANVGPSTAATPCRRTPPVEHTAAMSIFPSAQNFKIDSFNVHSFEDSRKEGWKTLLENVASNAFHDSNARFDAPKCDEDTRVEVTKELTDWIRDREAPQRLLCMTGAAGAGKSALQQTIAEQCSDSNTLGSAFFFSAGDPTRNNLSRIVPTIACQLGLHNPALRDAIGKAIEDNPLIFRKRLGTQMDTLIVAPFQRVSASGGLDSSTFPHAILIDGLDECSGEDNQDELLSTIKCCLLDNDLPFRIFIASRPEWAIRTALDSDPEGYLYEVTYHIKLSDMYDATSDIRRYLWTRLRGIGSRSRDRRAQSPLWPTKEDIEKLVVAASGQFIYAATVVKYVSERRGSPVDRLRAIINWTPEGGQQTRPLELLDTLYRNILSNAKELYEAVDTNRGRDFLSLVRAHQINSGFRMGRIRDTTHNFDEILGLEEGGHEVLFSDLHSLILVYQHPLEGQTKVAYKMFFYHRSFSEFLDSKFRAQHLFVSEARVRQYVVESCLQKLLQPEDFWEDRSFHTVMSALRRYSDNQITYVDDLRLIDFTRNNGWGRIDERFSTHVERGCVAPKMYSLARFICDAIQRLKDDLHEHELADIVQSYFDKWKEKYGFTVEEEEEEEAEEEEDPIPSLSSF</sequence>
<proteinExistence type="predicted"/>